<protein>
    <submittedName>
        <fullName evidence="1">Uncharacterized protein</fullName>
    </submittedName>
</protein>
<sequence>MANNGQDLWELTSRNPEFGKTFNEGMACTAKISIKAIIEERKHVFESISSLVDVGGGNGSALVEIVKACPHLKGINLDLPHVVATAKEHDRISHVGGDFFEAVPAADAVFMKRILHDWDDEDCMKILKNCREAIPEDNGKVILSEIVLDPEGDGLFDEMGVVMDLVMMVVTNAKERTESEWRLLLERGGFPRCNVFKIPGLLSIIEGYPI</sequence>
<proteinExistence type="predicted"/>
<gene>
    <name evidence="1" type="ORF">MLD38_007595</name>
</gene>
<keyword evidence="2" id="KW-1185">Reference proteome</keyword>
<organism evidence="1 2">
    <name type="scientific">Melastoma candidum</name>
    <dbReference type="NCBI Taxonomy" id="119954"/>
    <lineage>
        <taxon>Eukaryota</taxon>
        <taxon>Viridiplantae</taxon>
        <taxon>Streptophyta</taxon>
        <taxon>Embryophyta</taxon>
        <taxon>Tracheophyta</taxon>
        <taxon>Spermatophyta</taxon>
        <taxon>Magnoliopsida</taxon>
        <taxon>eudicotyledons</taxon>
        <taxon>Gunneridae</taxon>
        <taxon>Pentapetalae</taxon>
        <taxon>rosids</taxon>
        <taxon>malvids</taxon>
        <taxon>Myrtales</taxon>
        <taxon>Melastomataceae</taxon>
        <taxon>Melastomatoideae</taxon>
        <taxon>Melastomateae</taxon>
        <taxon>Melastoma</taxon>
    </lineage>
</organism>
<accession>A0ACB9RS67</accession>
<reference evidence="2" key="1">
    <citation type="journal article" date="2023" name="Front. Plant Sci.">
        <title>Chromosomal-level genome assembly of Melastoma candidum provides insights into trichome evolution.</title>
        <authorList>
            <person name="Zhong Y."/>
            <person name="Wu W."/>
            <person name="Sun C."/>
            <person name="Zou P."/>
            <person name="Liu Y."/>
            <person name="Dai S."/>
            <person name="Zhou R."/>
        </authorList>
    </citation>
    <scope>NUCLEOTIDE SEQUENCE [LARGE SCALE GENOMIC DNA]</scope>
</reference>
<evidence type="ECO:0000313" key="1">
    <source>
        <dbReference type="EMBL" id="KAI4381530.1"/>
    </source>
</evidence>
<comment type="caution">
    <text evidence="1">The sequence shown here is derived from an EMBL/GenBank/DDBJ whole genome shotgun (WGS) entry which is preliminary data.</text>
</comment>
<dbReference type="EMBL" id="CM042882">
    <property type="protein sequence ID" value="KAI4381530.1"/>
    <property type="molecule type" value="Genomic_DNA"/>
</dbReference>
<dbReference type="Proteomes" id="UP001057402">
    <property type="component" value="Chromosome 3"/>
</dbReference>
<name>A0ACB9RS67_9MYRT</name>
<evidence type="ECO:0000313" key="2">
    <source>
        <dbReference type="Proteomes" id="UP001057402"/>
    </source>
</evidence>